<accession>A0A2G5V792</accession>
<keyword evidence="2" id="KW-1185">Reference proteome</keyword>
<gene>
    <name evidence="1" type="primary">Cnig_chr_II.g6854</name>
    <name evidence="1" type="ORF">B9Z55_006854</name>
</gene>
<dbReference type="AlphaFoldDB" id="A0A2G5V792"/>
<protein>
    <submittedName>
        <fullName evidence="1">Uncharacterized protein</fullName>
    </submittedName>
</protein>
<proteinExistence type="predicted"/>
<dbReference type="EMBL" id="PDUG01000002">
    <property type="protein sequence ID" value="PIC47521.1"/>
    <property type="molecule type" value="Genomic_DNA"/>
</dbReference>
<reference evidence="2" key="1">
    <citation type="submission" date="2017-10" db="EMBL/GenBank/DDBJ databases">
        <title>Rapid genome shrinkage in a self-fertile nematode reveals novel sperm competition proteins.</title>
        <authorList>
            <person name="Yin D."/>
            <person name="Schwarz E.M."/>
            <person name="Thomas C.G."/>
            <person name="Felde R.L."/>
            <person name="Korf I.F."/>
            <person name="Cutter A.D."/>
            <person name="Schartner C.M."/>
            <person name="Ralston E.J."/>
            <person name="Meyer B.J."/>
            <person name="Haag E.S."/>
        </authorList>
    </citation>
    <scope>NUCLEOTIDE SEQUENCE [LARGE SCALE GENOMIC DNA]</scope>
    <source>
        <strain evidence="2">JU1422</strain>
    </source>
</reference>
<comment type="caution">
    <text evidence="1">The sequence shown here is derived from an EMBL/GenBank/DDBJ whole genome shotgun (WGS) entry which is preliminary data.</text>
</comment>
<evidence type="ECO:0000313" key="2">
    <source>
        <dbReference type="Proteomes" id="UP000230233"/>
    </source>
</evidence>
<dbReference type="Proteomes" id="UP000230233">
    <property type="component" value="Chromosome II"/>
</dbReference>
<evidence type="ECO:0000313" key="1">
    <source>
        <dbReference type="EMBL" id="PIC47521.1"/>
    </source>
</evidence>
<sequence>MRSWTEESMRSPSCNELPGQHGILLRRLLTYPLYDDHRESAPNGHGGLDVGFWKELDAVSCQKASDALLIAISFFLKTD</sequence>
<name>A0A2G5V792_9PELO</name>
<organism evidence="1 2">
    <name type="scientific">Caenorhabditis nigoni</name>
    <dbReference type="NCBI Taxonomy" id="1611254"/>
    <lineage>
        <taxon>Eukaryota</taxon>
        <taxon>Metazoa</taxon>
        <taxon>Ecdysozoa</taxon>
        <taxon>Nematoda</taxon>
        <taxon>Chromadorea</taxon>
        <taxon>Rhabditida</taxon>
        <taxon>Rhabditina</taxon>
        <taxon>Rhabditomorpha</taxon>
        <taxon>Rhabditoidea</taxon>
        <taxon>Rhabditidae</taxon>
        <taxon>Peloderinae</taxon>
        <taxon>Caenorhabditis</taxon>
    </lineage>
</organism>